<evidence type="ECO:0000313" key="2">
    <source>
        <dbReference type="Proteomes" id="UP000218231"/>
    </source>
</evidence>
<organism evidence="1 2">
    <name type="scientific">Diploscapter pachys</name>
    <dbReference type="NCBI Taxonomy" id="2018661"/>
    <lineage>
        <taxon>Eukaryota</taxon>
        <taxon>Metazoa</taxon>
        <taxon>Ecdysozoa</taxon>
        <taxon>Nematoda</taxon>
        <taxon>Chromadorea</taxon>
        <taxon>Rhabditida</taxon>
        <taxon>Rhabditina</taxon>
        <taxon>Rhabditomorpha</taxon>
        <taxon>Rhabditoidea</taxon>
        <taxon>Rhabditidae</taxon>
        <taxon>Diploscapter</taxon>
    </lineage>
</organism>
<comment type="caution">
    <text evidence="1">The sequence shown here is derived from an EMBL/GenBank/DDBJ whole genome shotgun (WGS) entry which is preliminary data.</text>
</comment>
<gene>
    <name evidence="1" type="ORF">WR25_03135</name>
</gene>
<keyword evidence="2" id="KW-1185">Reference proteome</keyword>
<sequence>MAGTPDSMVPASSAAPRPANLELVIARNALPQPGQPINPANRCHRPTAPKSLNVTISINANTAANPPRNAHSCT</sequence>
<dbReference type="EMBL" id="LIAE01005363">
    <property type="protein sequence ID" value="PAV93391.1"/>
    <property type="molecule type" value="Genomic_DNA"/>
</dbReference>
<name>A0A2A2M4C8_9BILA</name>
<dbReference type="AlphaFoldDB" id="A0A2A2M4C8"/>
<proteinExistence type="predicted"/>
<protein>
    <submittedName>
        <fullName evidence="1">Uncharacterized protein</fullName>
    </submittedName>
</protein>
<evidence type="ECO:0000313" key="1">
    <source>
        <dbReference type="EMBL" id="PAV93391.1"/>
    </source>
</evidence>
<dbReference type="Proteomes" id="UP000218231">
    <property type="component" value="Unassembled WGS sequence"/>
</dbReference>
<reference evidence="1 2" key="1">
    <citation type="journal article" date="2017" name="Curr. Biol.">
        <title>Genome architecture and evolution of a unichromosomal asexual nematode.</title>
        <authorList>
            <person name="Fradin H."/>
            <person name="Zegar C."/>
            <person name="Gutwein M."/>
            <person name="Lucas J."/>
            <person name="Kovtun M."/>
            <person name="Corcoran D."/>
            <person name="Baugh L.R."/>
            <person name="Kiontke K."/>
            <person name="Gunsalus K."/>
            <person name="Fitch D.H."/>
            <person name="Piano F."/>
        </authorList>
    </citation>
    <scope>NUCLEOTIDE SEQUENCE [LARGE SCALE GENOMIC DNA]</scope>
    <source>
        <strain evidence="1">PF1309</strain>
    </source>
</reference>
<accession>A0A2A2M4C8</accession>